<protein>
    <submittedName>
        <fullName evidence="2">Phage portal protein, SPP1 family</fullName>
    </submittedName>
</protein>
<dbReference type="AlphaFoldDB" id="A0A1G8WDR0"/>
<accession>A0A1G8WDR0</accession>
<dbReference type="Pfam" id="PF05133">
    <property type="entry name" value="SPP1_portal"/>
    <property type="match status" value="1"/>
</dbReference>
<feature type="region of interest" description="Disordered" evidence="1">
    <location>
        <begin position="421"/>
        <end position="442"/>
    </location>
</feature>
<evidence type="ECO:0000313" key="3">
    <source>
        <dbReference type="Proteomes" id="UP000199225"/>
    </source>
</evidence>
<dbReference type="STRING" id="86666.SAMN04490247_3139"/>
<gene>
    <name evidence="2" type="ORF">SAMN04490247_3139</name>
</gene>
<proteinExistence type="predicted"/>
<keyword evidence="3" id="KW-1185">Reference proteome</keyword>
<evidence type="ECO:0000256" key="1">
    <source>
        <dbReference type="SAM" id="MobiDB-lite"/>
    </source>
</evidence>
<dbReference type="RefSeq" id="WP_093194790.1">
    <property type="nucleotide sequence ID" value="NZ_FNEV01000015.1"/>
</dbReference>
<dbReference type="InterPro" id="IPR021145">
    <property type="entry name" value="Portal_protein_SPP1_Gp6-like"/>
</dbReference>
<sequence length="442" mass="51532">MELTRDLLEKCLQEYRKQQQRKKKYKEYYEGEHDILRDYKMAKSRSNMRIVVNFFRKFINDEIAYSLGHPVNYISRSGDAGVVDKLERNFAHWEKVHDQNLMKQTNIYGEAYELWYTTEDGEFRATVLNPLNAFVVESGDAEGQVKLALHEYPEDMFSDHHLLDVYFENEIHHYRISKHSKIVGDYLGAREINFSRPPVRICEANPERQSMLDDIKRENDAYNNVLSDLVNEVSDFRQAFLKIIGADITTEDAERMKESGILKVNNDKVKIEYLTKEINDTFVQNLLANLEEKMYKMASHIDTNEKLQSNLSGTALRSRMIALENKCTLMQSMLEQTMKERLKAYFGFVQRREGESYDYKDVQLKFTMNIPADINLLADTISKLENTVSQETLLSLLPFVENPKVEVERFKKEVEERRSGMIDLDSVGLNPQATAGDDDDTE</sequence>
<dbReference type="OrthoDB" id="3189403at2"/>
<evidence type="ECO:0000313" key="2">
    <source>
        <dbReference type="EMBL" id="SDJ76392.1"/>
    </source>
</evidence>
<dbReference type="EMBL" id="FNEV01000015">
    <property type="protein sequence ID" value="SDJ76392.1"/>
    <property type="molecule type" value="Genomic_DNA"/>
</dbReference>
<organism evidence="2 3">
    <name type="scientific">Salimicrobium halophilum</name>
    <dbReference type="NCBI Taxonomy" id="86666"/>
    <lineage>
        <taxon>Bacteria</taxon>
        <taxon>Bacillati</taxon>
        <taxon>Bacillota</taxon>
        <taxon>Bacilli</taxon>
        <taxon>Bacillales</taxon>
        <taxon>Bacillaceae</taxon>
        <taxon>Salimicrobium</taxon>
    </lineage>
</organism>
<dbReference type="NCBIfam" id="TIGR01538">
    <property type="entry name" value="portal_SPP1"/>
    <property type="match status" value="1"/>
</dbReference>
<dbReference type="Proteomes" id="UP000199225">
    <property type="component" value="Unassembled WGS sequence"/>
</dbReference>
<name>A0A1G8WDR0_9BACI</name>
<reference evidence="3" key="1">
    <citation type="submission" date="2016-10" db="EMBL/GenBank/DDBJ databases">
        <authorList>
            <person name="Varghese N."/>
            <person name="Submissions S."/>
        </authorList>
    </citation>
    <scope>NUCLEOTIDE SEQUENCE [LARGE SCALE GENOMIC DNA]</scope>
    <source>
        <strain evidence="3">DSM 4771</strain>
    </source>
</reference>
<dbReference type="InterPro" id="IPR006428">
    <property type="entry name" value="Portal_SPP1-type"/>
</dbReference>